<dbReference type="OrthoDB" id="4139357at2759"/>
<dbReference type="AlphaFoldDB" id="A0A4Z1JE96"/>
<protein>
    <recommendedName>
        <fullName evidence="4">ABC transporter domain-containing protein</fullName>
    </recommendedName>
</protein>
<dbReference type="GO" id="GO:0016020">
    <property type="term" value="C:membrane"/>
    <property type="evidence" value="ECO:0007669"/>
    <property type="project" value="TreeGrafter"/>
</dbReference>
<dbReference type="Gene3D" id="3.40.50.300">
    <property type="entry name" value="P-loop containing nucleotide triphosphate hydrolases"/>
    <property type="match status" value="1"/>
</dbReference>
<dbReference type="InterPro" id="IPR050173">
    <property type="entry name" value="ABC_transporter_C-like"/>
</dbReference>
<dbReference type="InterPro" id="IPR027417">
    <property type="entry name" value="P-loop_NTPase"/>
</dbReference>
<keyword evidence="3" id="KW-1133">Transmembrane helix</keyword>
<evidence type="ECO:0000313" key="5">
    <source>
        <dbReference type="EMBL" id="TGO69830.1"/>
    </source>
</evidence>
<comment type="caution">
    <text evidence="5">The sequence shown here is derived from an EMBL/GenBank/DDBJ whole genome shotgun (WGS) entry which is preliminary data.</text>
</comment>
<evidence type="ECO:0000256" key="2">
    <source>
        <dbReference type="ARBA" id="ARBA00022840"/>
    </source>
</evidence>
<name>A0A4Z1JE96_9HELO</name>
<feature type="transmembrane region" description="Helical" evidence="3">
    <location>
        <begin position="46"/>
        <end position="65"/>
    </location>
</feature>
<proteinExistence type="predicted"/>
<accession>A0A4Z1JE96</accession>
<sequence>MSWIMTSIQMWVVLIQLASQFGSRIHERLLYIITRNLQALDRWLNVVLDLLATTIATSVIALVIIRVSSSEKPKSEYYLGPENYRLWMYRQISSKSTLLLTLLQLLELQSNQIMLDDVDIKKVGLDILRQRCFITVSQDPLLLSNETLRFNLDPDASLSNETLIASLKRTELWSFLQGAAGIDNISGTASDSMPYNYHPILDKPLASFPELSVGQGQLLALCRALIKAQTAQHVGRKPVVLLDEVTSSLDSMTESIIHGIIDDEFTQKGYTVICVAHRIEVLAKHAEPGKVAVVLLSNGRLQEVITDLNPGALERLGGLD</sequence>
<dbReference type="STRING" id="278944.A0A4Z1JE96"/>
<dbReference type="PANTHER" id="PTHR24223:SF345">
    <property type="entry name" value="ABC MULTIDRUG TRANSPORTER (EUROFUNG)"/>
    <property type="match status" value="1"/>
</dbReference>
<dbReference type="Pfam" id="PF00005">
    <property type="entry name" value="ABC_tran"/>
    <property type="match status" value="1"/>
</dbReference>
<evidence type="ECO:0000259" key="4">
    <source>
        <dbReference type="Pfam" id="PF00005"/>
    </source>
</evidence>
<dbReference type="GO" id="GO:0005524">
    <property type="term" value="F:ATP binding"/>
    <property type="evidence" value="ECO:0007669"/>
    <property type="project" value="UniProtKB-KW"/>
</dbReference>
<dbReference type="PANTHER" id="PTHR24223">
    <property type="entry name" value="ATP-BINDING CASSETTE SUB-FAMILY C"/>
    <property type="match status" value="1"/>
</dbReference>
<reference evidence="5 6" key="1">
    <citation type="submission" date="2017-12" db="EMBL/GenBank/DDBJ databases">
        <title>Comparative genomics of Botrytis spp.</title>
        <authorList>
            <person name="Valero-Jimenez C.A."/>
            <person name="Tapia P."/>
            <person name="Veloso J."/>
            <person name="Silva-Moreno E."/>
            <person name="Staats M."/>
            <person name="Valdes J.H."/>
            <person name="Van Kan J.A.L."/>
        </authorList>
    </citation>
    <scope>NUCLEOTIDE SEQUENCE [LARGE SCALE GENOMIC DNA]</scope>
    <source>
        <strain evidence="5 6">MUCL2120</strain>
    </source>
</reference>
<gene>
    <name evidence="5" type="ORF">BOTNAR_0006g00160</name>
</gene>
<dbReference type="SUPFAM" id="SSF52540">
    <property type="entry name" value="P-loop containing nucleoside triphosphate hydrolases"/>
    <property type="match status" value="1"/>
</dbReference>
<dbReference type="GO" id="GO:0016887">
    <property type="term" value="F:ATP hydrolysis activity"/>
    <property type="evidence" value="ECO:0007669"/>
    <property type="project" value="InterPro"/>
</dbReference>
<dbReference type="GO" id="GO:0042626">
    <property type="term" value="F:ATPase-coupled transmembrane transporter activity"/>
    <property type="evidence" value="ECO:0007669"/>
    <property type="project" value="TreeGrafter"/>
</dbReference>
<organism evidence="5 6">
    <name type="scientific">Botryotinia narcissicola</name>
    <dbReference type="NCBI Taxonomy" id="278944"/>
    <lineage>
        <taxon>Eukaryota</taxon>
        <taxon>Fungi</taxon>
        <taxon>Dikarya</taxon>
        <taxon>Ascomycota</taxon>
        <taxon>Pezizomycotina</taxon>
        <taxon>Leotiomycetes</taxon>
        <taxon>Helotiales</taxon>
        <taxon>Sclerotiniaceae</taxon>
        <taxon>Botryotinia</taxon>
    </lineage>
</organism>
<evidence type="ECO:0000313" key="6">
    <source>
        <dbReference type="Proteomes" id="UP000297452"/>
    </source>
</evidence>
<keyword evidence="6" id="KW-1185">Reference proteome</keyword>
<evidence type="ECO:0000256" key="1">
    <source>
        <dbReference type="ARBA" id="ARBA00022741"/>
    </source>
</evidence>
<dbReference type="InterPro" id="IPR003439">
    <property type="entry name" value="ABC_transporter-like_ATP-bd"/>
</dbReference>
<dbReference type="EMBL" id="PQXJ01000006">
    <property type="protein sequence ID" value="TGO69830.1"/>
    <property type="molecule type" value="Genomic_DNA"/>
</dbReference>
<keyword evidence="1" id="KW-0547">Nucleotide-binding</keyword>
<keyword evidence="3" id="KW-0812">Transmembrane</keyword>
<feature type="domain" description="ABC transporter" evidence="4">
    <location>
        <begin position="95"/>
        <end position="246"/>
    </location>
</feature>
<keyword evidence="2" id="KW-0067">ATP-binding</keyword>
<keyword evidence="3" id="KW-0472">Membrane</keyword>
<dbReference type="Proteomes" id="UP000297452">
    <property type="component" value="Unassembled WGS sequence"/>
</dbReference>
<evidence type="ECO:0000256" key="3">
    <source>
        <dbReference type="SAM" id="Phobius"/>
    </source>
</evidence>